<reference evidence="4 5" key="1">
    <citation type="submission" date="2019-01" db="EMBL/GenBank/DDBJ databases">
        <title>High-quality-draft genome sequences of five non-tuberculosis mycobacteriaceae isolated from a nosocomial environment.</title>
        <authorList>
            <person name="Tiago I."/>
            <person name="Alarico S."/>
            <person name="Pereira S.G."/>
            <person name="Coelho C."/>
            <person name="Maranha A."/>
            <person name="Empadinhas N."/>
        </authorList>
    </citation>
    <scope>NUCLEOTIDE SEQUENCE [LARGE SCALE GENOMIC DNA]</scope>
    <source>
        <strain evidence="4 5">24AIII</strain>
    </source>
</reference>
<dbReference type="InterPro" id="IPR056463">
    <property type="entry name" value="DUF7373_C"/>
</dbReference>
<evidence type="ECO:0000313" key="5">
    <source>
        <dbReference type="Proteomes" id="UP000294929"/>
    </source>
</evidence>
<dbReference type="AlphaFoldDB" id="A0A4V6PMS0"/>
<dbReference type="PROSITE" id="PS51257">
    <property type="entry name" value="PROKAR_LIPOPROTEIN"/>
    <property type="match status" value="1"/>
</dbReference>
<comment type="caution">
    <text evidence="4">The sequence shown here is derived from an EMBL/GenBank/DDBJ whole genome shotgun (WGS) entry which is preliminary data.</text>
</comment>
<accession>A0A4V6PMS0</accession>
<gene>
    <name evidence="4" type="ORF">EUA03_04390</name>
</gene>
<organism evidence="4 5">
    <name type="scientific">Mycolicibacterium mucogenicum</name>
    <name type="common">Mycobacterium mucogenicum</name>
    <dbReference type="NCBI Taxonomy" id="56689"/>
    <lineage>
        <taxon>Bacteria</taxon>
        <taxon>Bacillati</taxon>
        <taxon>Actinomycetota</taxon>
        <taxon>Actinomycetes</taxon>
        <taxon>Mycobacteriales</taxon>
        <taxon>Mycobacteriaceae</taxon>
        <taxon>Mycolicibacterium</taxon>
    </lineage>
</organism>
<evidence type="ECO:0000313" key="4">
    <source>
        <dbReference type="EMBL" id="TDK92373.1"/>
    </source>
</evidence>
<dbReference type="InterPro" id="IPR055797">
    <property type="entry name" value="DUF7373"/>
</dbReference>
<feature type="chain" id="PRO_5039304093" evidence="1">
    <location>
        <begin position="22"/>
        <end position="401"/>
    </location>
</feature>
<feature type="domain" description="DUF7373" evidence="3">
    <location>
        <begin position="263"/>
        <end position="399"/>
    </location>
</feature>
<evidence type="ECO:0000259" key="3">
    <source>
        <dbReference type="Pfam" id="PF24092"/>
    </source>
</evidence>
<dbReference type="Pfam" id="PF24092">
    <property type="entry name" value="DUF7373_C"/>
    <property type="match status" value="1"/>
</dbReference>
<keyword evidence="1" id="KW-0732">Signal</keyword>
<feature type="domain" description="DUF7373" evidence="2">
    <location>
        <begin position="65"/>
        <end position="256"/>
    </location>
</feature>
<dbReference type="Proteomes" id="UP000294929">
    <property type="component" value="Unassembled WGS sequence"/>
</dbReference>
<protein>
    <submittedName>
        <fullName evidence="4">Uncharacterized protein</fullName>
    </submittedName>
</protein>
<sequence>MGNVMKTAKLAVATVSVALLAGCTTVTNGDATKDPSFKPGDAIVSLLNPGNYPTAPKPGPALKPGAESGRLIDAERLGEFVVGPWEVDPTLISIGVNVTGLFLDADRLNSVEPGPMKQIAKDHQLINGFGSGRGTIRGADHDNQLVILVLRFPTADLANDAARQFSEQAPAIDRAAPNRPIPIPGHPEALAHESTTADRSFTVSAYTPHGPYVLYQYALSDVNVDTATQFVAKALDLQTSRIDKFQPTDPAQFATMQTDPEGLLSRTVPTKEHKGNQGLWGPRGILHFSDDPLQTGTDLTAAGVDVVSVRGTHIYRAKDAAAATQLAQKFAEPDAKNPTEPGPTVAGLPSAKCQATDAAEVKARVYSCSAALDRWVYTAASLQPFDATQRMASQYLLLTAK</sequence>
<dbReference type="EMBL" id="SDLO01000003">
    <property type="protein sequence ID" value="TDK92373.1"/>
    <property type="molecule type" value="Genomic_DNA"/>
</dbReference>
<evidence type="ECO:0000259" key="2">
    <source>
        <dbReference type="Pfam" id="PF24088"/>
    </source>
</evidence>
<dbReference type="Pfam" id="PF24088">
    <property type="entry name" value="DUF7373"/>
    <property type="match status" value="1"/>
</dbReference>
<name>A0A4V6PMS0_MYCMU</name>
<evidence type="ECO:0000256" key="1">
    <source>
        <dbReference type="SAM" id="SignalP"/>
    </source>
</evidence>
<feature type="signal peptide" evidence="1">
    <location>
        <begin position="1"/>
        <end position="21"/>
    </location>
</feature>
<proteinExistence type="predicted"/>